<name>A0A4Y3HXS4_9VIBR</name>
<evidence type="ECO:0000313" key="1">
    <source>
        <dbReference type="EMBL" id="GEA51887.1"/>
    </source>
</evidence>
<protein>
    <submittedName>
        <fullName evidence="1">Uncharacterized protein</fullName>
    </submittedName>
</protein>
<reference evidence="1 2" key="1">
    <citation type="submission" date="2019-06" db="EMBL/GenBank/DDBJ databases">
        <title>Whole genome shotgun sequence of Vibrio inusitatus NBRC 102082.</title>
        <authorList>
            <person name="Hosoyama A."/>
            <person name="Uohara A."/>
            <person name="Ohji S."/>
            <person name="Ichikawa N."/>
        </authorList>
    </citation>
    <scope>NUCLEOTIDE SEQUENCE [LARGE SCALE GENOMIC DNA]</scope>
    <source>
        <strain evidence="1 2">NBRC 102082</strain>
    </source>
</reference>
<proteinExistence type="predicted"/>
<organism evidence="1 2">
    <name type="scientific">Vibrio inusitatus NBRC 102082</name>
    <dbReference type="NCBI Taxonomy" id="1219070"/>
    <lineage>
        <taxon>Bacteria</taxon>
        <taxon>Pseudomonadati</taxon>
        <taxon>Pseudomonadota</taxon>
        <taxon>Gammaproteobacteria</taxon>
        <taxon>Vibrionales</taxon>
        <taxon>Vibrionaceae</taxon>
        <taxon>Vibrio</taxon>
    </lineage>
</organism>
<dbReference type="Proteomes" id="UP000318717">
    <property type="component" value="Unassembled WGS sequence"/>
</dbReference>
<dbReference type="AlphaFoldDB" id="A0A4Y3HXS4"/>
<keyword evidence="2" id="KW-1185">Reference proteome</keyword>
<accession>A0A4Y3HXS4</accession>
<evidence type="ECO:0000313" key="2">
    <source>
        <dbReference type="Proteomes" id="UP000318717"/>
    </source>
</evidence>
<sequence length="51" mass="5560">MTTVWISEHHVVVSFPHVVSGNLLSARSSIGVLWDDVTISLVELVQTNSAQ</sequence>
<gene>
    <name evidence="1" type="ORF">VIN01S_26910</name>
</gene>
<dbReference type="EMBL" id="BJLF01000013">
    <property type="protein sequence ID" value="GEA51887.1"/>
    <property type="molecule type" value="Genomic_DNA"/>
</dbReference>
<comment type="caution">
    <text evidence="1">The sequence shown here is derived from an EMBL/GenBank/DDBJ whole genome shotgun (WGS) entry which is preliminary data.</text>
</comment>